<dbReference type="GeneID" id="61529969"/>
<dbReference type="EMBL" id="CP016024">
    <property type="protein sequence ID" value="ANJ76528.1"/>
    <property type="molecule type" value="Genomic_DNA"/>
</dbReference>
<sequence length="277" mass="30455">MQSIKVSPPTRATAADLVGKEVPFTLYEVVQTMRDDVFVSAEVKPVTITWHGIRTEVGATAPSVTFVGSDGRQGWGNAELFYLTEVEAMKEVALLMPDRRPTEAPVLDVNGRRFVHFEGRARQEQSGFYREKPNGILFFGNDKEPFAFAVTNPKQGLFFVSCSRHGSGVRYMHSTSSVDERRLGIEGVGLSAQHDLVCALVNQLHGKDVLWTGEDAKILQLALGNLAALLADPCSADRCSMGAEKADRWADRCNAMLESLESEGKGEHRSTLLALRK</sequence>
<dbReference type="Proteomes" id="UP000078572">
    <property type="component" value="Plasmid pRI-1"/>
</dbReference>
<dbReference type="OrthoDB" id="9132563at2"/>
<evidence type="ECO:0000313" key="1">
    <source>
        <dbReference type="EMBL" id="ANJ76528.1"/>
    </source>
</evidence>
<geneLocation type="plasmid" evidence="2">
    <name>pri-1</name>
</geneLocation>
<keyword evidence="2" id="KW-1185">Reference proteome</keyword>
<name>A0A192A856_9RALS</name>
<gene>
    <name evidence="1" type="ORF">A9Y76_28500</name>
</gene>
<evidence type="ECO:0000313" key="2">
    <source>
        <dbReference type="Proteomes" id="UP000078572"/>
    </source>
</evidence>
<dbReference type="AlphaFoldDB" id="A0A192A856"/>
<proteinExistence type="predicted"/>
<dbReference type="RefSeq" id="WP_024979534.1">
    <property type="nucleotide sequence ID" value="NZ_CP016024.1"/>
</dbReference>
<protein>
    <submittedName>
        <fullName evidence="1">Uncharacterized protein</fullName>
    </submittedName>
</protein>
<accession>A0A192A856</accession>
<keyword evidence="1" id="KW-0614">Plasmid</keyword>
<organism evidence="1 2">
    <name type="scientific">Ralstonia insidiosa</name>
    <dbReference type="NCBI Taxonomy" id="190721"/>
    <lineage>
        <taxon>Bacteria</taxon>
        <taxon>Pseudomonadati</taxon>
        <taxon>Pseudomonadota</taxon>
        <taxon>Betaproteobacteria</taxon>
        <taxon>Burkholderiales</taxon>
        <taxon>Burkholderiaceae</taxon>
        <taxon>Ralstonia</taxon>
    </lineage>
</organism>
<reference evidence="2" key="1">
    <citation type="submission" date="2016-06" db="EMBL/GenBank/DDBJ databases">
        <authorList>
            <person name="Xu Y."/>
            <person name="Nagy A."/>
            <person name="Yan X."/>
            <person name="Kim S.W."/>
            <person name="Haley B."/>
            <person name="Liu N.T."/>
            <person name="Nou X."/>
        </authorList>
    </citation>
    <scope>NUCLEOTIDE SEQUENCE [LARGE SCALE GENOMIC DNA]</scope>
    <source>
        <strain evidence="2">ATCC 49129</strain>
        <plasmid evidence="2">pri-1</plasmid>
    </source>
</reference>